<reference evidence="2 3" key="1">
    <citation type="submission" date="2015-02" db="EMBL/GenBank/DDBJ databases">
        <authorList>
            <person name="Ju K.-S."/>
            <person name="Doroghazi J.R."/>
            <person name="Metcalf W."/>
        </authorList>
    </citation>
    <scope>NUCLEOTIDE SEQUENCE [LARGE SCALE GENOMIC DNA]</scope>
    <source>
        <strain evidence="2 3">NRRL B-16140</strain>
    </source>
</reference>
<gene>
    <name evidence="2" type="ORF">UK23_24930</name>
</gene>
<comment type="caution">
    <text evidence="2">The sequence shown here is derived from an EMBL/GenBank/DDBJ whole genome shotgun (WGS) entry which is preliminary data.</text>
</comment>
<keyword evidence="1" id="KW-0812">Transmembrane</keyword>
<dbReference type="EMBL" id="JYJG01000197">
    <property type="protein sequence ID" value="KJK45790.1"/>
    <property type="molecule type" value="Genomic_DNA"/>
</dbReference>
<organism evidence="2 3">
    <name type="scientific">Lentzea aerocolonigenes</name>
    <name type="common">Lechevalieria aerocolonigenes</name>
    <name type="synonym">Saccharothrix aerocolonigenes</name>
    <dbReference type="NCBI Taxonomy" id="68170"/>
    <lineage>
        <taxon>Bacteria</taxon>
        <taxon>Bacillati</taxon>
        <taxon>Actinomycetota</taxon>
        <taxon>Actinomycetes</taxon>
        <taxon>Pseudonocardiales</taxon>
        <taxon>Pseudonocardiaceae</taxon>
        <taxon>Lentzea</taxon>
    </lineage>
</organism>
<dbReference type="RefSeq" id="WP_045314053.1">
    <property type="nucleotide sequence ID" value="NZ_JYJG01000197.1"/>
</dbReference>
<protein>
    <submittedName>
        <fullName evidence="2">Uncharacterized protein</fullName>
    </submittedName>
</protein>
<dbReference type="Proteomes" id="UP000033393">
    <property type="component" value="Unassembled WGS sequence"/>
</dbReference>
<evidence type="ECO:0000313" key="2">
    <source>
        <dbReference type="EMBL" id="KJK45790.1"/>
    </source>
</evidence>
<evidence type="ECO:0000313" key="3">
    <source>
        <dbReference type="Proteomes" id="UP000033393"/>
    </source>
</evidence>
<dbReference type="PATRIC" id="fig|68170.10.peg.6239"/>
<keyword evidence="3" id="KW-1185">Reference proteome</keyword>
<sequence length="290" mass="32041">MRDLLDDDLAELYPVRPADDVRLARLREQLFSEQPKRRTRRWIGIAAAAAGVVLVAGLVVYLRPASHNAPVATMPTAPATSLVEAAGLLETSGEPRGKYRHIKYEVWQTYSTGEAGTPSFGATQFEYQTDVWLPVAPSQNPVVTRRLTGRQRAIAGVQKRAEDYHIYKDDKGPGLWDSLCTHTPCHEVGMLNPLPVEPAEKLDSAAKTLMSPFTTNQEKAGLYRQLAAVPEIRYDNGTVTTAGPTRFTLDPATGEVVSVEERKPNTRLMSPDLVTLAVTITYEWTDQRPS</sequence>
<accession>A0A0F0GR28</accession>
<dbReference type="AlphaFoldDB" id="A0A0F0GR28"/>
<name>A0A0F0GR28_LENAE</name>
<keyword evidence="1" id="KW-1133">Transmembrane helix</keyword>
<evidence type="ECO:0000256" key="1">
    <source>
        <dbReference type="SAM" id="Phobius"/>
    </source>
</evidence>
<dbReference type="OrthoDB" id="3690371at2"/>
<feature type="transmembrane region" description="Helical" evidence="1">
    <location>
        <begin position="42"/>
        <end position="62"/>
    </location>
</feature>
<keyword evidence="1" id="KW-0472">Membrane</keyword>
<proteinExistence type="predicted"/>